<reference evidence="2" key="1">
    <citation type="submission" date="2022-07" db="EMBL/GenBank/DDBJ databases">
        <title>Genome analysis of Parmales, a sister group of diatoms, reveals the evolutionary specialization of diatoms from phago-mixotrophs to photoautotrophs.</title>
        <authorList>
            <person name="Ban H."/>
            <person name="Sato S."/>
            <person name="Yoshikawa S."/>
            <person name="Kazumasa Y."/>
            <person name="Nakamura Y."/>
            <person name="Ichinomiya M."/>
            <person name="Saitoh K."/>
            <person name="Sato N."/>
            <person name="Blanc-Mathieu R."/>
            <person name="Endo H."/>
            <person name="Kuwata A."/>
            <person name="Ogata H."/>
        </authorList>
    </citation>
    <scope>NUCLEOTIDE SEQUENCE</scope>
</reference>
<organism evidence="2 3">
    <name type="scientific">Triparma retinervis</name>
    <dbReference type="NCBI Taxonomy" id="2557542"/>
    <lineage>
        <taxon>Eukaryota</taxon>
        <taxon>Sar</taxon>
        <taxon>Stramenopiles</taxon>
        <taxon>Ochrophyta</taxon>
        <taxon>Bolidophyceae</taxon>
        <taxon>Parmales</taxon>
        <taxon>Triparmaceae</taxon>
        <taxon>Triparma</taxon>
    </lineage>
</organism>
<evidence type="ECO:0000256" key="1">
    <source>
        <dbReference type="SAM" id="MobiDB-lite"/>
    </source>
</evidence>
<feature type="region of interest" description="Disordered" evidence="1">
    <location>
        <begin position="90"/>
        <end position="115"/>
    </location>
</feature>
<dbReference type="AlphaFoldDB" id="A0A9W7L3K3"/>
<sequence length="217" mass="24958">MDEALVEMGRTYELQGTKGIAVTSEVEGGRDTWIPRDNETIDHFQEAILQTIASKSSRGTPEENKIKTLQKIFNATILKAKTVPTKRIRQVETEQSTKERDTTEEWEKIRRSQEDLERREAEVAKREKKGKGRQGLSTWFTDQETWHAVDNEIRKSGICKQYAAYRLVHKMSHEEAQKCISDNPGPRGHSCKDNDHSKSQAFVDARLKTLKKEEGTR</sequence>
<evidence type="ECO:0000313" key="2">
    <source>
        <dbReference type="EMBL" id="GMI29290.1"/>
    </source>
</evidence>
<proteinExistence type="predicted"/>
<dbReference type="Proteomes" id="UP001165082">
    <property type="component" value="Unassembled WGS sequence"/>
</dbReference>
<name>A0A9W7L3K3_9STRA</name>
<feature type="region of interest" description="Disordered" evidence="1">
    <location>
        <begin position="178"/>
        <end position="202"/>
    </location>
</feature>
<comment type="caution">
    <text evidence="2">The sequence shown here is derived from an EMBL/GenBank/DDBJ whole genome shotgun (WGS) entry which is preliminary data.</text>
</comment>
<dbReference type="EMBL" id="BRXZ01008660">
    <property type="protein sequence ID" value="GMI29290.1"/>
    <property type="molecule type" value="Genomic_DNA"/>
</dbReference>
<protein>
    <submittedName>
        <fullName evidence="2">Uncharacterized protein</fullName>
    </submittedName>
</protein>
<gene>
    <name evidence="2" type="ORF">TrRE_jg5321</name>
</gene>
<accession>A0A9W7L3K3</accession>
<evidence type="ECO:0000313" key="3">
    <source>
        <dbReference type="Proteomes" id="UP001165082"/>
    </source>
</evidence>
<feature type="non-terminal residue" evidence="2">
    <location>
        <position position="217"/>
    </location>
</feature>
<keyword evidence="3" id="KW-1185">Reference proteome</keyword>